<reference evidence="5 6" key="1">
    <citation type="submission" date="2017-09" db="EMBL/GenBank/DDBJ databases">
        <title>Depth-based differentiation of microbial function through sediment-hosted aquifers and enrichment of novel symbionts in the deep terrestrial subsurface.</title>
        <authorList>
            <person name="Probst A.J."/>
            <person name="Ladd B."/>
            <person name="Jarett J.K."/>
            <person name="Geller-Mcgrath D.E."/>
            <person name="Sieber C.M."/>
            <person name="Emerson J.B."/>
            <person name="Anantharaman K."/>
            <person name="Thomas B.C."/>
            <person name="Malmstrom R."/>
            <person name="Stieglmeier M."/>
            <person name="Klingl A."/>
            <person name="Woyke T."/>
            <person name="Ryan C.M."/>
            <person name="Banfield J.F."/>
        </authorList>
    </citation>
    <scope>NUCLEOTIDE SEQUENCE [LARGE SCALE GENOMIC DNA]</scope>
    <source>
        <strain evidence="5">CG10_big_fil_rev_8_21_14_0_10_49_38</strain>
    </source>
</reference>
<evidence type="ECO:0000256" key="2">
    <source>
        <dbReference type="ARBA" id="ARBA00022917"/>
    </source>
</evidence>
<dbReference type="PANTHER" id="PTHR20982:SF3">
    <property type="entry name" value="MITOCHONDRIAL RIBOSOME RECYCLING FACTOR PSEUDO 1"/>
    <property type="match status" value="1"/>
</dbReference>
<sequence length="182" mass="20576">MYNFSEFKKKLIEVEGWLAREYLGIRTGKATPQILDGVNIDAYGVKTPLKQVAAVSLEDGKTIRVTPWDRGQLATIQMGIEAANLGLSVAPDSVGLRVIFPALTEERRKMFIKLAGEKLEDARISVRQEREKVWTEIQTEEKAGRLSEDEKFKAKDELQKIVDEANKKLNALADKKEKEIMN</sequence>
<dbReference type="InterPro" id="IPR036191">
    <property type="entry name" value="RRF_sf"/>
</dbReference>
<feature type="domain" description="Ribosome recycling factor" evidence="4">
    <location>
        <begin position="19"/>
        <end position="181"/>
    </location>
</feature>
<proteinExistence type="inferred from homology"/>
<evidence type="ECO:0000259" key="4">
    <source>
        <dbReference type="Pfam" id="PF01765"/>
    </source>
</evidence>
<dbReference type="InterPro" id="IPR023584">
    <property type="entry name" value="Ribosome_recyc_fac_dom"/>
</dbReference>
<comment type="similarity">
    <text evidence="1">Belongs to the RRF family.</text>
</comment>
<comment type="caution">
    <text evidence="5">The sequence shown here is derived from an EMBL/GenBank/DDBJ whole genome shotgun (WGS) entry which is preliminary data.</text>
</comment>
<keyword evidence="3" id="KW-0175">Coiled coil</keyword>
<gene>
    <name evidence="5" type="ORF">COV08_02090</name>
</gene>
<organism evidence="5 6">
    <name type="scientific">Candidatus Vogelbacteria bacterium CG10_big_fil_rev_8_21_14_0_10_49_38</name>
    <dbReference type="NCBI Taxonomy" id="1975043"/>
    <lineage>
        <taxon>Bacteria</taxon>
        <taxon>Candidatus Vogeliibacteriota</taxon>
    </lineage>
</organism>
<feature type="coiled-coil region" evidence="3">
    <location>
        <begin position="155"/>
        <end position="182"/>
    </location>
</feature>
<dbReference type="Proteomes" id="UP000230431">
    <property type="component" value="Unassembled WGS sequence"/>
</dbReference>
<evidence type="ECO:0000313" key="6">
    <source>
        <dbReference type="Proteomes" id="UP000230431"/>
    </source>
</evidence>
<evidence type="ECO:0000256" key="1">
    <source>
        <dbReference type="ARBA" id="ARBA00005912"/>
    </source>
</evidence>
<dbReference type="GO" id="GO:0043023">
    <property type="term" value="F:ribosomal large subunit binding"/>
    <property type="evidence" value="ECO:0007669"/>
    <property type="project" value="TreeGrafter"/>
</dbReference>
<dbReference type="Gene3D" id="1.10.132.20">
    <property type="entry name" value="Ribosome-recycling factor"/>
    <property type="match status" value="1"/>
</dbReference>
<evidence type="ECO:0000313" key="5">
    <source>
        <dbReference type="EMBL" id="PIR45981.1"/>
    </source>
</evidence>
<dbReference type="PANTHER" id="PTHR20982">
    <property type="entry name" value="RIBOSOME RECYCLING FACTOR"/>
    <property type="match status" value="1"/>
</dbReference>
<dbReference type="InterPro" id="IPR002661">
    <property type="entry name" value="Ribosome_recyc_fac"/>
</dbReference>
<accession>A0A2H0RHE8</accession>
<dbReference type="SUPFAM" id="SSF55194">
    <property type="entry name" value="Ribosome recycling factor, RRF"/>
    <property type="match status" value="1"/>
</dbReference>
<evidence type="ECO:0000256" key="3">
    <source>
        <dbReference type="SAM" id="Coils"/>
    </source>
</evidence>
<dbReference type="EMBL" id="PCYK01000015">
    <property type="protein sequence ID" value="PIR45981.1"/>
    <property type="molecule type" value="Genomic_DNA"/>
</dbReference>
<dbReference type="AlphaFoldDB" id="A0A2H0RHE8"/>
<dbReference type="Pfam" id="PF01765">
    <property type="entry name" value="RRF"/>
    <property type="match status" value="1"/>
</dbReference>
<dbReference type="NCBIfam" id="TIGR00496">
    <property type="entry name" value="frr"/>
    <property type="match status" value="1"/>
</dbReference>
<dbReference type="GO" id="GO:0006412">
    <property type="term" value="P:translation"/>
    <property type="evidence" value="ECO:0007669"/>
    <property type="project" value="UniProtKB-KW"/>
</dbReference>
<keyword evidence="2" id="KW-0648">Protein biosynthesis</keyword>
<dbReference type="Gene3D" id="3.30.1360.40">
    <property type="match status" value="1"/>
</dbReference>
<protein>
    <submittedName>
        <fullName evidence="5">Ribosome recycling factor</fullName>
    </submittedName>
</protein>
<dbReference type="FunFam" id="3.30.1360.40:FF:000001">
    <property type="entry name" value="Ribosome-recycling factor"/>
    <property type="match status" value="1"/>
</dbReference>
<name>A0A2H0RHE8_9BACT</name>